<protein>
    <submittedName>
        <fullName evidence="1">Uncharacterized protein</fullName>
    </submittedName>
</protein>
<reference evidence="1 2" key="1">
    <citation type="submission" date="2019-01" db="EMBL/GenBank/DDBJ databases">
        <title>Sequencing of cultivated peanut Arachis hypogaea provides insights into genome evolution and oil improvement.</title>
        <authorList>
            <person name="Chen X."/>
        </authorList>
    </citation>
    <scope>NUCLEOTIDE SEQUENCE [LARGE SCALE GENOMIC DNA]</scope>
    <source>
        <strain evidence="2">cv. Fuhuasheng</strain>
        <tissue evidence="1">Leaves</tissue>
    </source>
</reference>
<proteinExistence type="predicted"/>
<organism evidence="1 2">
    <name type="scientific">Arachis hypogaea</name>
    <name type="common">Peanut</name>
    <dbReference type="NCBI Taxonomy" id="3818"/>
    <lineage>
        <taxon>Eukaryota</taxon>
        <taxon>Viridiplantae</taxon>
        <taxon>Streptophyta</taxon>
        <taxon>Embryophyta</taxon>
        <taxon>Tracheophyta</taxon>
        <taxon>Spermatophyta</taxon>
        <taxon>Magnoliopsida</taxon>
        <taxon>eudicotyledons</taxon>
        <taxon>Gunneridae</taxon>
        <taxon>Pentapetalae</taxon>
        <taxon>rosids</taxon>
        <taxon>fabids</taxon>
        <taxon>Fabales</taxon>
        <taxon>Fabaceae</taxon>
        <taxon>Papilionoideae</taxon>
        <taxon>50 kb inversion clade</taxon>
        <taxon>dalbergioids sensu lato</taxon>
        <taxon>Dalbergieae</taxon>
        <taxon>Pterocarpus clade</taxon>
        <taxon>Arachis</taxon>
    </lineage>
</organism>
<dbReference type="AlphaFoldDB" id="A0A445EGB0"/>
<comment type="caution">
    <text evidence="1">The sequence shown here is derived from an EMBL/GenBank/DDBJ whole genome shotgun (WGS) entry which is preliminary data.</text>
</comment>
<dbReference type="EMBL" id="SDMP01000002">
    <property type="protein sequence ID" value="RYR74449.1"/>
    <property type="molecule type" value="Genomic_DNA"/>
</dbReference>
<dbReference type="Proteomes" id="UP000289738">
    <property type="component" value="Chromosome A02"/>
</dbReference>
<sequence length="117" mass="12976">MSVPSSNCIRTRVLGKLQDCPLTIWPSRLNNDVVRVLDGNNNPSSKLEVLPCLAKKISKEAWVTIIAALENVAFHLEVAVFGSEMNLSCEHHLDVLLLLRELDTDGSSEAEFSLTWT</sequence>
<name>A0A445EGB0_ARAHY</name>
<gene>
    <name evidence="1" type="ORF">Ahy_A02g009174</name>
</gene>
<evidence type="ECO:0000313" key="2">
    <source>
        <dbReference type="Proteomes" id="UP000289738"/>
    </source>
</evidence>
<keyword evidence="2" id="KW-1185">Reference proteome</keyword>
<accession>A0A445EGB0</accession>
<evidence type="ECO:0000313" key="1">
    <source>
        <dbReference type="EMBL" id="RYR74449.1"/>
    </source>
</evidence>